<dbReference type="Proteomes" id="UP000001901">
    <property type="component" value="Chromosome"/>
</dbReference>
<protein>
    <submittedName>
        <fullName evidence="1">Uncharacterized protein</fullName>
    </submittedName>
</protein>
<evidence type="ECO:0000313" key="1">
    <source>
        <dbReference type="EMBL" id="ADB58750.1"/>
    </source>
</evidence>
<accession>D2RF56</accession>
<sequence>MLRKIIGIIDKRIKDIEEDEWWHIDKNYDAPSDAVLRELKWLKERIIEELEEGDSDDSFE</sequence>
<dbReference type="KEGG" id="apo:Arcpr_1704"/>
<organism evidence="1 2">
    <name type="scientific">Archaeoglobus profundus (strain DSM 5631 / JCM 9629 / NBRC 100127 / Av18)</name>
    <dbReference type="NCBI Taxonomy" id="572546"/>
    <lineage>
        <taxon>Archaea</taxon>
        <taxon>Methanobacteriati</taxon>
        <taxon>Methanobacteriota</taxon>
        <taxon>Archaeoglobi</taxon>
        <taxon>Archaeoglobales</taxon>
        <taxon>Archaeoglobaceae</taxon>
        <taxon>Archaeoglobus</taxon>
    </lineage>
</organism>
<reference evidence="1 2" key="1">
    <citation type="journal article" date="2010" name="Stand. Genomic Sci.">
        <title>Complete genome sequence of Archaeoglobus profundus type strain (AV18).</title>
        <authorList>
            <person name="von Jan M."/>
            <person name="Lapidus A."/>
            <person name="Del Rio T.G."/>
            <person name="Copeland A."/>
            <person name="Tice H."/>
            <person name="Cheng J.F."/>
            <person name="Lucas S."/>
            <person name="Chen F."/>
            <person name="Nolan M."/>
            <person name="Goodwin L."/>
            <person name="Han C."/>
            <person name="Pitluck S."/>
            <person name="Liolios K."/>
            <person name="Ivanova N."/>
            <person name="Mavromatis K."/>
            <person name="Ovchinnikova G."/>
            <person name="Chertkov O."/>
            <person name="Pati A."/>
            <person name="Chen A."/>
            <person name="Palaniappan K."/>
            <person name="Land M."/>
            <person name="Hauser L."/>
            <person name="Chang Y.J."/>
            <person name="Jeffries C.D."/>
            <person name="Saunders E."/>
            <person name="Brettin T."/>
            <person name="Detter J.C."/>
            <person name="Chain P."/>
            <person name="Eichinger K."/>
            <person name="Huber H."/>
            <person name="Spring S."/>
            <person name="Rohde M."/>
            <person name="Goker M."/>
            <person name="Wirth R."/>
            <person name="Woyke T."/>
            <person name="Bristow J."/>
            <person name="Eisen J.A."/>
            <person name="Markowitz V."/>
            <person name="Hugenholtz P."/>
            <person name="Kyrpides N.C."/>
            <person name="Klenk H.P."/>
        </authorList>
    </citation>
    <scope>NUCLEOTIDE SEQUENCE [LARGE SCALE GENOMIC DNA]</scope>
    <source>
        <strain evidence="2">DSM 5631 / JCM 9629 / NBRC 100127 / Av18</strain>
    </source>
</reference>
<name>D2RF56_ARCPA</name>
<gene>
    <name evidence="1" type="ordered locus">Arcpr_1704</name>
</gene>
<evidence type="ECO:0000313" key="2">
    <source>
        <dbReference type="Proteomes" id="UP000001901"/>
    </source>
</evidence>
<dbReference type="STRING" id="572546.Arcpr_1704"/>
<dbReference type="GeneID" id="8740397"/>
<dbReference type="HOGENOM" id="CLU_2930004_0_0_2"/>
<dbReference type="RefSeq" id="WP_012941085.1">
    <property type="nucleotide sequence ID" value="NC_013741.1"/>
</dbReference>
<dbReference type="PaxDb" id="572546-Arcpr_1704"/>
<dbReference type="AlphaFoldDB" id="D2RF56"/>
<proteinExistence type="predicted"/>
<keyword evidence="2" id="KW-1185">Reference proteome</keyword>
<dbReference type="EMBL" id="CP001857">
    <property type="protein sequence ID" value="ADB58750.1"/>
    <property type="molecule type" value="Genomic_DNA"/>
</dbReference>